<reference evidence="1" key="1">
    <citation type="submission" date="2021-01" db="EMBL/GenBank/DDBJ databases">
        <title>Whole genome shotgun sequence of Actinoplanes cyaneus NBRC 14990.</title>
        <authorList>
            <person name="Komaki H."/>
            <person name="Tamura T."/>
        </authorList>
    </citation>
    <scope>NUCLEOTIDE SEQUENCE</scope>
    <source>
        <strain evidence="1">NBRC 14990</strain>
    </source>
</reference>
<proteinExistence type="predicted"/>
<dbReference type="SUPFAM" id="SSF52540">
    <property type="entry name" value="P-loop containing nucleoside triphosphate hydrolases"/>
    <property type="match status" value="1"/>
</dbReference>
<dbReference type="InterPro" id="IPR027417">
    <property type="entry name" value="P-loop_NTPase"/>
</dbReference>
<organism evidence="1 2">
    <name type="scientific">Actinoplanes cyaneus</name>
    <dbReference type="NCBI Taxonomy" id="52696"/>
    <lineage>
        <taxon>Bacteria</taxon>
        <taxon>Bacillati</taxon>
        <taxon>Actinomycetota</taxon>
        <taxon>Actinomycetes</taxon>
        <taxon>Micromonosporales</taxon>
        <taxon>Micromonosporaceae</taxon>
        <taxon>Actinoplanes</taxon>
    </lineage>
</organism>
<protein>
    <submittedName>
        <fullName evidence="1">Topology modulation protein</fullName>
    </submittedName>
</protein>
<gene>
    <name evidence="1" type="primary">flaR_1</name>
    <name evidence="1" type="ORF">Acy02nite_47290</name>
</gene>
<comment type="caution">
    <text evidence="1">The sequence shown here is derived from an EMBL/GenBank/DDBJ whole genome shotgun (WGS) entry which is preliminary data.</text>
</comment>
<accession>A0A919M725</accession>
<evidence type="ECO:0000313" key="2">
    <source>
        <dbReference type="Proteomes" id="UP000619479"/>
    </source>
</evidence>
<dbReference type="Gene3D" id="3.40.50.300">
    <property type="entry name" value="P-loop containing nucleotide triphosphate hydrolases"/>
    <property type="match status" value="1"/>
</dbReference>
<keyword evidence="2" id="KW-1185">Reference proteome</keyword>
<dbReference type="PANTHER" id="PTHR37816">
    <property type="entry name" value="YALI0E33011P"/>
    <property type="match status" value="1"/>
</dbReference>
<dbReference type="Proteomes" id="UP000619479">
    <property type="component" value="Unassembled WGS sequence"/>
</dbReference>
<sequence>MHRVAILGAGGAGKTVLAHKLGDLLGVPVIHLDELRYDASWNVVSEEEFFAAQRKVVAGARWVVDGNGSASLPIRAAAADTIIVLDPHPLVCLAGIILRGLRYGGGQHPGGVYVRVNCEFLHYVVSYRRKTLPKVLRVLDEHAGHATVLHLTSRRSANRLIRELDDAERGHQ</sequence>
<dbReference type="PANTHER" id="PTHR37816:SF3">
    <property type="entry name" value="MODULATES DNA TOPOLOGY"/>
    <property type="match status" value="1"/>
</dbReference>
<dbReference type="InterPro" id="IPR052922">
    <property type="entry name" value="Cytidylate_Kinase-2"/>
</dbReference>
<dbReference type="EMBL" id="BOMH01000036">
    <property type="protein sequence ID" value="GID66848.1"/>
    <property type="molecule type" value="Genomic_DNA"/>
</dbReference>
<evidence type="ECO:0000313" key="1">
    <source>
        <dbReference type="EMBL" id="GID66848.1"/>
    </source>
</evidence>
<dbReference type="AlphaFoldDB" id="A0A919M725"/>
<name>A0A919M725_9ACTN</name>